<evidence type="ECO:0008006" key="4">
    <source>
        <dbReference type="Google" id="ProtNLM"/>
    </source>
</evidence>
<reference evidence="2 3" key="1">
    <citation type="journal article" date="2014" name="Nat. Genet.">
        <title>Genome sequence of the hot pepper provides insights into the evolution of pungency in Capsicum species.</title>
        <authorList>
            <person name="Kim S."/>
            <person name="Park M."/>
            <person name="Yeom S.I."/>
            <person name="Kim Y.M."/>
            <person name="Lee J.M."/>
            <person name="Lee H.A."/>
            <person name="Seo E."/>
            <person name="Choi J."/>
            <person name="Cheong K."/>
            <person name="Kim K.T."/>
            <person name="Jung K."/>
            <person name="Lee G.W."/>
            <person name="Oh S.K."/>
            <person name="Bae C."/>
            <person name="Kim S.B."/>
            <person name="Lee H.Y."/>
            <person name="Kim S.Y."/>
            <person name="Kim M.S."/>
            <person name="Kang B.C."/>
            <person name="Jo Y.D."/>
            <person name="Yang H.B."/>
            <person name="Jeong H.J."/>
            <person name="Kang W.H."/>
            <person name="Kwon J.K."/>
            <person name="Shin C."/>
            <person name="Lim J.Y."/>
            <person name="Park J.H."/>
            <person name="Huh J.H."/>
            <person name="Kim J.S."/>
            <person name="Kim B.D."/>
            <person name="Cohen O."/>
            <person name="Paran I."/>
            <person name="Suh M.C."/>
            <person name="Lee S.B."/>
            <person name="Kim Y.K."/>
            <person name="Shin Y."/>
            <person name="Noh S.J."/>
            <person name="Park J."/>
            <person name="Seo Y.S."/>
            <person name="Kwon S.Y."/>
            <person name="Kim H.A."/>
            <person name="Park J.M."/>
            <person name="Kim H.J."/>
            <person name="Choi S.B."/>
            <person name="Bosland P.W."/>
            <person name="Reeves G."/>
            <person name="Jo S.H."/>
            <person name="Lee B.W."/>
            <person name="Cho H.T."/>
            <person name="Choi H.S."/>
            <person name="Lee M.S."/>
            <person name="Yu Y."/>
            <person name="Do Choi Y."/>
            <person name="Park B.S."/>
            <person name="van Deynze A."/>
            <person name="Ashrafi H."/>
            <person name="Hill T."/>
            <person name="Kim W.T."/>
            <person name="Pai H.S."/>
            <person name="Ahn H.K."/>
            <person name="Yeam I."/>
            <person name="Giovannoni J.J."/>
            <person name="Rose J.K."/>
            <person name="Sorensen I."/>
            <person name="Lee S.J."/>
            <person name="Kim R.W."/>
            <person name="Choi I.Y."/>
            <person name="Choi B.S."/>
            <person name="Lim J.S."/>
            <person name="Lee Y.H."/>
            <person name="Choi D."/>
        </authorList>
    </citation>
    <scope>NUCLEOTIDE SEQUENCE [LARGE SCALE GENOMIC DNA]</scope>
    <source>
        <strain evidence="3">cv. CM334</strain>
    </source>
</reference>
<accession>A0A2G2Z9D2</accession>
<gene>
    <name evidence="2" type="ORF">T459_16674</name>
</gene>
<keyword evidence="3" id="KW-1185">Reference proteome</keyword>
<dbReference type="Proteomes" id="UP000222542">
    <property type="component" value="Unassembled WGS sequence"/>
</dbReference>
<sequence length="151" mass="17133">MFVFNVKGGGGNPPDVGTIFYESQKKNNKLVKPEAIQKHDQIEEILNAEPFLSSIEIVEKCFRPQNHSHVVAFGGGVKEKDLQSGTFSKAKLLSMLRSTREENKYLNEENKSLHDRLSTLKDEIKEIRKMKEFFAAQQPRVRAATLPVSTE</sequence>
<dbReference type="PANTHER" id="PTHR33499">
    <property type="entry name" value="OS12G0282400 PROTEIN-RELATED"/>
    <property type="match status" value="1"/>
</dbReference>
<comment type="caution">
    <text evidence="2">The sequence shown here is derived from an EMBL/GenBank/DDBJ whole genome shotgun (WGS) entry which is preliminary data.</text>
</comment>
<proteinExistence type="predicted"/>
<name>A0A2G2Z9D2_CAPAN</name>
<feature type="coiled-coil region" evidence="1">
    <location>
        <begin position="96"/>
        <end position="137"/>
    </location>
</feature>
<evidence type="ECO:0000313" key="2">
    <source>
        <dbReference type="EMBL" id="PHT78622.1"/>
    </source>
</evidence>
<dbReference type="OMA" id="VEKCFRP"/>
<protein>
    <recommendedName>
        <fullName evidence="4">TNP2-like transposon protein</fullName>
    </recommendedName>
</protein>
<keyword evidence="1" id="KW-0175">Coiled coil</keyword>
<organism evidence="2 3">
    <name type="scientific">Capsicum annuum</name>
    <name type="common">Capsicum pepper</name>
    <dbReference type="NCBI Taxonomy" id="4072"/>
    <lineage>
        <taxon>Eukaryota</taxon>
        <taxon>Viridiplantae</taxon>
        <taxon>Streptophyta</taxon>
        <taxon>Embryophyta</taxon>
        <taxon>Tracheophyta</taxon>
        <taxon>Spermatophyta</taxon>
        <taxon>Magnoliopsida</taxon>
        <taxon>eudicotyledons</taxon>
        <taxon>Gunneridae</taxon>
        <taxon>Pentapetalae</taxon>
        <taxon>asterids</taxon>
        <taxon>lamiids</taxon>
        <taxon>Solanales</taxon>
        <taxon>Solanaceae</taxon>
        <taxon>Solanoideae</taxon>
        <taxon>Capsiceae</taxon>
        <taxon>Capsicum</taxon>
    </lineage>
</organism>
<dbReference type="Gramene" id="PHT78622">
    <property type="protein sequence ID" value="PHT78622"/>
    <property type="gene ID" value="T459_16674"/>
</dbReference>
<dbReference type="AlphaFoldDB" id="A0A2G2Z9D2"/>
<evidence type="ECO:0000313" key="3">
    <source>
        <dbReference type="Proteomes" id="UP000222542"/>
    </source>
</evidence>
<dbReference type="PANTHER" id="PTHR33499:SF42">
    <property type="entry name" value="TRANSPOSON PROTEIN, CACTA, EN_SPM SUB-CLASS"/>
    <property type="match status" value="1"/>
</dbReference>
<evidence type="ECO:0000256" key="1">
    <source>
        <dbReference type="SAM" id="Coils"/>
    </source>
</evidence>
<reference evidence="2 3" key="2">
    <citation type="journal article" date="2017" name="Genome Biol.">
        <title>New reference genome sequences of hot pepper reveal the massive evolution of plant disease-resistance genes by retroduplication.</title>
        <authorList>
            <person name="Kim S."/>
            <person name="Park J."/>
            <person name="Yeom S.I."/>
            <person name="Kim Y.M."/>
            <person name="Seo E."/>
            <person name="Kim K.T."/>
            <person name="Kim M.S."/>
            <person name="Lee J.M."/>
            <person name="Cheong K."/>
            <person name="Shin H.S."/>
            <person name="Kim S.B."/>
            <person name="Han K."/>
            <person name="Lee J."/>
            <person name="Park M."/>
            <person name="Lee H.A."/>
            <person name="Lee H.Y."/>
            <person name="Lee Y."/>
            <person name="Oh S."/>
            <person name="Lee J.H."/>
            <person name="Choi E."/>
            <person name="Choi E."/>
            <person name="Lee S.E."/>
            <person name="Jeon J."/>
            <person name="Kim H."/>
            <person name="Choi G."/>
            <person name="Song H."/>
            <person name="Lee J."/>
            <person name="Lee S.C."/>
            <person name="Kwon J.K."/>
            <person name="Lee H.Y."/>
            <person name="Koo N."/>
            <person name="Hong Y."/>
            <person name="Kim R.W."/>
            <person name="Kang W.H."/>
            <person name="Huh J.H."/>
            <person name="Kang B.C."/>
            <person name="Yang T.J."/>
            <person name="Lee Y.H."/>
            <person name="Bennetzen J.L."/>
            <person name="Choi D."/>
        </authorList>
    </citation>
    <scope>NUCLEOTIDE SEQUENCE [LARGE SCALE GENOMIC DNA]</scope>
    <source>
        <strain evidence="3">cv. CM334</strain>
    </source>
</reference>
<dbReference type="EMBL" id="AYRZ02000006">
    <property type="protein sequence ID" value="PHT78622.1"/>
    <property type="molecule type" value="Genomic_DNA"/>
</dbReference>